<dbReference type="EMBL" id="JARBHB010000004">
    <property type="protein sequence ID" value="KAJ8886217.1"/>
    <property type="molecule type" value="Genomic_DNA"/>
</dbReference>
<sequence length="114" mass="13114">MDLMKWIKFLNNIFSMNNRKRPVSPLNQLLLTFRFYSTGSSLTMCGDLTGVHKSTACRVVHRITHYIALLPNDATEIPASIREHRTIVQNFYEIAGYPGVIGTTVHMRYRNKTL</sequence>
<evidence type="ECO:0000313" key="2">
    <source>
        <dbReference type="Proteomes" id="UP001159363"/>
    </source>
</evidence>
<protein>
    <recommendedName>
        <fullName evidence="3">Transposase Helix-turn-helix domain-containing protein</fullName>
    </recommendedName>
</protein>
<evidence type="ECO:0008006" key="3">
    <source>
        <dbReference type="Google" id="ProtNLM"/>
    </source>
</evidence>
<accession>A0ABQ9HPD9</accession>
<evidence type="ECO:0000313" key="1">
    <source>
        <dbReference type="EMBL" id="KAJ8886217.1"/>
    </source>
</evidence>
<organism evidence="1 2">
    <name type="scientific">Dryococelus australis</name>
    <dbReference type="NCBI Taxonomy" id="614101"/>
    <lineage>
        <taxon>Eukaryota</taxon>
        <taxon>Metazoa</taxon>
        <taxon>Ecdysozoa</taxon>
        <taxon>Arthropoda</taxon>
        <taxon>Hexapoda</taxon>
        <taxon>Insecta</taxon>
        <taxon>Pterygota</taxon>
        <taxon>Neoptera</taxon>
        <taxon>Polyneoptera</taxon>
        <taxon>Phasmatodea</taxon>
        <taxon>Verophasmatodea</taxon>
        <taxon>Anareolatae</taxon>
        <taxon>Phasmatidae</taxon>
        <taxon>Eurycanthinae</taxon>
        <taxon>Dryococelus</taxon>
    </lineage>
</organism>
<name>A0ABQ9HPD9_9NEOP</name>
<comment type="caution">
    <text evidence="1">The sequence shown here is derived from an EMBL/GenBank/DDBJ whole genome shotgun (WGS) entry which is preliminary data.</text>
</comment>
<proteinExistence type="predicted"/>
<dbReference type="Proteomes" id="UP001159363">
    <property type="component" value="Chromosome X"/>
</dbReference>
<keyword evidence="2" id="KW-1185">Reference proteome</keyword>
<gene>
    <name evidence="1" type="ORF">PR048_012426</name>
</gene>
<reference evidence="1 2" key="1">
    <citation type="submission" date="2023-02" db="EMBL/GenBank/DDBJ databases">
        <title>LHISI_Scaffold_Assembly.</title>
        <authorList>
            <person name="Stuart O.P."/>
            <person name="Cleave R."/>
            <person name="Magrath M.J.L."/>
            <person name="Mikheyev A.S."/>
        </authorList>
    </citation>
    <scope>NUCLEOTIDE SEQUENCE [LARGE SCALE GENOMIC DNA]</scope>
    <source>
        <strain evidence="1">Daus_M_001</strain>
        <tissue evidence="1">Leg muscle</tissue>
    </source>
</reference>